<evidence type="ECO:0000256" key="3">
    <source>
        <dbReference type="ARBA" id="ARBA00023163"/>
    </source>
</evidence>
<dbReference type="PROSITE" id="PS01124">
    <property type="entry name" value="HTH_ARAC_FAMILY_2"/>
    <property type="match status" value="1"/>
</dbReference>
<dbReference type="Proteomes" id="UP001231197">
    <property type="component" value="Unassembled WGS sequence"/>
</dbReference>
<reference evidence="6 7" key="1">
    <citation type="journal article" date="2023" name="Int. J. Syst. Evol. Microbiol.">
        <title>Winogradskyella bathintestinalis sp. nov., isolated from the intestine of the deep-sea loosejaw dragonfish, Malacosteus niger.</title>
        <authorList>
            <person name="Uniacke-Lowe S."/>
            <person name="Johnson C.N."/>
            <person name="Stanton C."/>
            <person name="Hill C."/>
            <person name="Ross P."/>
        </authorList>
    </citation>
    <scope>NUCLEOTIDE SEQUENCE [LARGE SCALE GENOMIC DNA]</scope>
    <source>
        <strain evidence="6 7">APC 3343</strain>
    </source>
</reference>
<keyword evidence="2" id="KW-0238">DNA-binding</keyword>
<evidence type="ECO:0000256" key="2">
    <source>
        <dbReference type="ARBA" id="ARBA00023125"/>
    </source>
</evidence>
<dbReference type="PANTHER" id="PTHR43280">
    <property type="entry name" value="ARAC-FAMILY TRANSCRIPTIONAL REGULATOR"/>
    <property type="match status" value="1"/>
</dbReference>
<dbReference type="InterPro" id="IPR009057">
    <property type="entry name" value="Homeodomain-like_sf"/>
</dbReference>
<dbReference type="Gene3D" id="1.10.10.60">
    <property type="entry name" value="Homeodomain-like"/>
    <property type="match status" value="2"/>
</dbReference>
<accession>A0ABT7ZVQ8</accession>
<proteinExistence type="predicted"/>
<keyword evidence="4" id="KW-1133">Transmembrane helix</keyword>
<evidence type="ECO:0000259" key="5">
    <source>
        <dbReference type="PROSITE" id="PS01124"/>
    </source>
</evidence>
<dbReference type="InterPro" id="IPR018060">
    <property type="entry name" value="HTH_AraC"/>
</dbReference>
<keyword evidence="7" id="KW-1185">Reference proteome</keyword>
<evidence type="ECO:0000313" key="6">
    <source>
        <dbReference type="EMBL" id="MDN3493095.1"/>
    </source>
</evidence>
<evidence type="ECO:0000256" key="4">
    <source>
        <dbReference type="SAM" id="Phobius"/>
    </source>
</evidence>
<comment type="caution">
    <text evidence="6">The sequence shown here is derived from an EMBL/GenBank/DDBJ whole genome shotgun (WGS) entry which is preliminary data.</text>
</comment>
<keyword evidence="1" id="KW-0805">Transcription regulation</keyword>
<evidence type="ECO:0000313" key="7">
    <source>
        <dbReference type="Proteomes" id="UP001231197"/>
    </source>
</evidence>
<name>A0ABT7ZVQ8_9FLAO</name>
<dbReference type="RefSeq" id="WP_290206749.1">
    <property type="nucleotide sequence ID" value="NZ_JASDDK010000003.1"/>
</dbReference>
<keyword evidence="3" id="KW-0804">Transcription</keyword>
<evidence type="ECO:0000256" key="1">
    <source>
        <dbReference type="ARBA" id="ARBA00023015"/>
    </source>
</evidence>
<gene>
    <name evidence="6" type="ORF">QMA06_10195</name>
</gene>
<organism evidence="6 7">
    <name type="scientific">Winogradskyella bathintestinalis</name>
    <dbReference type="NCBI Taxonomy" id="3035208"/>
    <lineage>
        <taxon>Bacteria</taxon>
        <taxon>Pseudomonadati</taxon>
        <taxon>Bacteroidota</taxon>
        <taxon>Flavobacteriia</taxon>
        <taxon>Flavobacteriales</taxon>
        <taxon>Flavobacteriaceae</taxon>
        <taxon>Winogradskyella</taxon>
    </lineage>
</organism>
<sequence>MAYFSHSQENDLIIKARELVYSDPDESIKIAKHLLNTSQHSQQKVLSNILISEAQIVKGNYHQAVIYAFDKHNLSESISENTQIDLNLLKAQLLRRIYLDEQAQKYLEIGQSLVEKLPQNTYKDSIRKLIRLEQIYTDINRRNNNKALRSIKDTEVEFGKFLKNNSIDKQALYFAKVRVYNKLSKHDSTKIYIEKTLGLVNTSSISNLYLKALIYKELGNLQLQQKEFKESEESLFIASKFAEILDNPMLLMGLNRDLSTNYLASGQNIKHKVFNDKYLTLNAEVERTEQLAVNTLYTMLSNQEEDVLNAEKQTHNNYLYLLIAGFVGVLVIGSYMVLKGEAKKKRHKEIISYLEIVRNNEIKTKPSKKARPKRIAIPQETEQLILSKLKRFESSKKFLNKDISLAVLAGQFDTNTKYLSGVINKHYDDNFNTFINKLRVNYVIDKLKNDSNYINYKISFLAEESGYSSHSSFATVFKSIVGMSPVTFIKLIQKERAELKKKNIT</sequence>
<feature type="transmembrane region" description="Helical" evidence="4">
    <location>
        <begin position="318"/>
        <end position="338"/>
    </location>
</feature>
<keyword evidence="4" id="KW-0812">Transmembrane</keyword>
<dbReference type="SMART" id="SM00342">
    <property type="entry name" value="HTH_ARAC"/>
    <property type="match status" value="1"/>
</dbReference>
<dbReference type="EMBL" id="JASDDK010000003">
    <property type="protein sequence ID" value="MDN3493095.1"/>
    <property type="molecule type" value="Genomic_DNA"/>
</dbReference>
<dbReference type="PANTHER" id="PTHR43280:SF34">
    <property type="entry name" value="ARAC-FAMILY TRANSCRIPTIONAL REGULATOR"/>
    <property type="match status" value="1"/>
</dbReference>
<keyword evidence="4" id="KW-0472">Membrane</keyword>
<feature type="domain" description="HTH araC/xylS-type" evidence="5">
    <location>
        <begin position="379"/>
        <end position="491"/>
    </location>
</feature>
<dbReference type="Pfam" id="PF12833">
    <property type="entry name" value="HTH_18"/>
    <property type="match status" value="1"/>
</dbReference>
<protein>
    <submittedName>
        <fullName evidence="6">AraC family transcriptional regulator</fullName>
    </submittedName>
</protein>
<dbReference type="SUPFAM" id="SSF46689">
    <property type="entry name" value="Homeodomain-like"/>
    <property type="match status" value="1"/>
</dbReference>